<dbReference type="RefSeq" id="WP_335960766.1">
    <property type="nucleotide sequence ID" value="NZ_JAXBLX010000012.1"/>
</dbReference>
<gene>
    <name evidence="1" type="ORF">ACFFHM_10440</name>
</gene>
<dbReference type="EMBL" id="JBHLUX010000027">
    <property type="protein sequence ID" value="MFC0470901.1"/>
    <property type="molecule type" value="Genomic_DNA"/>
</dbReference>
<protein>
    <submittedName>
        <fullName evidence="1">Uncharacterized protein</fullName>
    </submittedName>
</protein>
<name>A0ABV6KC77_9BACI</name>
<keyword evidence="2" id="KW-1185">Reference proteome</keyword>
<dbReference type="Proteomes" id="UP001589838">
    <property type="component" value="Unassembled WGS sequence"/>
</dbReference>
<proteinExistence type="predicted"/>
<organism evidence="1 2">
    <name type="scientific">Halalkalibacter kiskunsagensis</name>
    <dbReference type="NCBI Taxonomy" id="1548599"/>
    <lineage>
        <taxon>Bacteria</taxon>
        <taxon>Bacillati</taxon>
        <taxon>Bacillota</taxon>
        <taxon>Bacilli</taxon>
        <taxon>Bacillales</taxon>
        <taxon>Bacillaceae</taxon>
        <taxon>Halalkalibacter</taxon>
    </lineage>
</organism>
<comment type="caution">
    <text evidence="1">The sequence shown here is derived from an EMBL/GenBank/DDBJ whole genome shotgun (WGS) entry which is preliminary data.</text>
</comment>
<sequence length="63" mass="7640">MHSGKEAYFFQNEEYGFIGYHMMLIDDNITYHFSAEIPPYFYEDNKHILDEIMMNFEVMNETS</sequence>
<evidence type="ECO:0000313" key="2">
    <source>
        <dbReference type="Proteomes" id="UP001589838"/>
    </source>
</evidence>
<reference evidence="1 2" key="1">
    <citation type="submission" date="2024-09" db="EMBL/GenBank/DDBJ databases">
        <authorList>
            <person name="Sun Q."/>
            <person name="Mori K."/>
        </authorList>
    </citation>
    <scope>NUCLEOTIDE SEQUENCE [LARGE SCALE GENOMIC DNA]</scope>
    <source>
        <strain evidence="1 2">NCAIM B.02610</strain>
    </source>
</reference>
<accession>A0ABV6KC77</accession>
<evidence type="ECO:0000313" key="1">
    <source>
        <dbReference type="EMBL" id="MFC0470901.1"/>
    </source>
</evidence>